<evidence type="ECO:0000313" key="2">
    <source>
        <dbReference type="EMBL" id="KKR97676.1"/>
    </source>
</evidence>
<dbReference type="AlphaFoldDB" id="A0A0G0VDF9"/>
<feature type="signal peptide" evidence="1">
    <location>
        <begin position="1"/>
        <end position="20"/>
    </location>
</feature>
<accession>A0A0G0VDF9</accession>
<dbReference type="Proteomes" id="UP000033930">
    <property type="component" value="Unassembled WGS sequence"/>
</dbReference>
<dbReference type="Pfam" id="PF01547">
    <property type="entry name" value="SBP_bac_1"/>
    <property type="match status" value="1"/>
</dbReference>
<dbReference type="PANTHER" id="PTHR43649:SF12">
    <property type="entry name" value="DIACETYLCHITOBIOSE BINDING PROTEIN DASA"/>
    <property type="match status" value="1"/>
</dbReference>
<sequence>MKKIAILLLFVLLVGTGAGCTGGSSSATLENVELTVWRVFDDDDAFDTIINNYRVIHPNVKINYRKLRYDEYENELIRAFAENRGPDIVSLHNTWLPAYQVLLAPMPESVNLTYQETQGTLRKETVVVSRTEPTMSMRQLESTFVEQIAQDVILDYQVDTDVSPVEKIYGLPLAMDSLALYYNKDLFNTAGIATPPQSWGEFQDDVIALTTYDKSGNVDQSGAALGTSQNVERASDIVSLLMMQNGTAMTDQKNKITFNTITNDVADGVFPGFDAVSFYTDFANPTKEVYTWNNTFDSSFESFTNGETAMFLGYSYHIPLIQTASPKLNYGIAPVPQISGGREINFANYWVESVTASCDNPDWAWDFVQFETSEDQVVSYLDAAKKPTALRNLISSQLNDSYLGAFAEQTLTAQSWYHGYDSGVMEDVFEDLINAVLSGSYEDPGDIMDSAATQVSGTYKK</sequence>
<reference evidence="2 3" key="1">
    <citation type="journal article" date="2015" name="Nature">
        <title>rRNA introns, odd ribosomes, and small enigmatic genomes across a large radiation of phyla.</title>
        <authorList>
            <person name="Brown C.T."/>
            <person name="Hug L.A."/>
            <person name="Thomas B.C."/>
            <person name="Sharon I."/>
            <person name="Castelle C.J."/>
            <person name="Singh A."/>
            <person name="Wilkins M.J."/>
            <person name="Williams K.H."/>
            <person name="Banfield J.F."/>
        </authorList>
    </citation>
    <scope>NUCLEOTIDE SEQUENCE [LARGE SCALE GENOMIC DNA]</scope>
</reference>
<dbReference type="Gene3D" id="3.40.190.10">
    <property type="entry name" value="Periplasmic binding protein-like II"/>
    <property type="match status" value="1"/>
</dbReference>
<evidence type="ECO:0000313" key="3">
    <source>
        <dbReference type="Proteomes" id="UP000033930"/>
    </source>
</evidence>
<evidence type="ECO:0000256" key="1">
    <source>
        <dbReference type="SAM" id="SignalP"/>
    </source>
</evidence>
<dbReference type="InterPro" id="IPR050490">
    <property type="entry name" value="Bact_solute-bd_prot1"/>
</dbReference>
<gene>
    <name evidence="2" type="ORF">UU50_C0026G0014</name>
</gene>
<dbReference type="InterPro" id="IPR006059">
    <property type="entry name" value="SBP"/>
</dbReference>
<dbReference type="PANTHER" id="PTHR43649">
    <property type="entry name" value="ARABINOSE-BINDING PROTEIN-RELATED"/>
    <property type="match status" value="1"/>
</dbReference>
<comment type="caution">
    <text evidence="2">The sequence shown here is derived from an EMBL/GenBank/DDBJ whole genome shotgun (WGS) entry which is preliminary data.</text>
</comment>
<organism evidence="2 3">
    <name type="scientific">Candidatus Uhrbacteria bacterium GW2011_GWC1_41_20</name>
    <dbReference type="NCBI Taxonomy" id="1618983"/>
    <lineage>
        <taxon>Bacteria</taxon>
        <taxon>Candidatus Uhriibacteriota</taxon>
    </lineage>
</organism>
<dbReference type="SUPFAM" id="SSF53850">
    <property type="entry name" value="Periplasmic binding protein-like II"/>
    <property type="match status" value="1"/>
</dbReference>
<proteinExistence type="predicted"/>
<dbReference type="EMBL" id="LCAW01000026">
    <property type="protein sequence ID" value="KKR97676.1"/>
    <property type="molecule type" value="Genomic_DNA"/>
</dbReference>
<name>A0A0G0VDF9_9BACT</name>
<keyword evidence="1" id="KW-0732">Signal</keyword>
<dbReference type="PROSITE" id="PS51257">
    <property type="entry name" value="PROKAR_LIPOPROTEIN"/>
    <property type="match status" value="1"/>
</dbReference>
<protein>
    <submittedName>
        <fullName evidence="2">Extracellular solute-binding protein family 1</fullName>
    </submittedName>
</protein>
<feature type="chain" id="PRO_5002534985" evidence="1">
    <location>
        <begin position="21"/>
        <end position="461"/>
    </location>
</feature>